<feature type="compositionally biased region" description="Basic and acidic residues" evidence="1">
    <location>
        <begin position="343"/>
        <end position="357"/>
    </location>
</feature>
<feature type="compositionally biased region" description="Basic and acidic residues" evidence="1">
    <location>
        <begin position="580"/>
        <end position="600"/>
    </location>
</feature>
<protein>
    <submittedName>
        <fullName evidence="2">Uncharacterized protein</fullName>
    </submittedName>
</protein>
<feature type="compositionally biased region" description="Polar residues" evidence="1">
    <location>
        <begin position="396"/>
        <end position="406"/>
    </location>
</feature>
<feature type="region of interest" description="Disordered" evidence="1">
    <location>
        <begin position="759"/>
        <end position="821"/>
    </location>
</feature>
<feature type="region of interest" description="Disordered" evidence="1">
    <location>
        <begin position="576"/>
        <end position="601"/>
    </location>
</feature>
<name>A0A3B1BWZ8_9ZZZZ</name>
<gene>
    <name evidence="2" type="ORF">MNBD_NITROSPINAE02-957</name>
</gene>
<proteinExistence type="predicted"/>
<evidence type="ECO:0000256" key="1">
    <source>
        <dbReference type="SAM" id="MobiDB-lite"/>
    </source>
</evidence>
<feature type="compositionally biased region" description="Polar residues" evidence="1">
    <location>
        <begin position="437"/>
        <end position="447"/>
    </location>
</feature>
<feature type="compositionally biased region" description="Polar residues" evidence="1">
    <location>
        <begin position="415"/>
        <end position="425"/>
    </location>
</feature>
<feature type="compositionally biased region" description="Polar residues" evidence="1">
    <location>
        <begin position="478"/>
        <end position="504"/>
    </location>
</feature>
<organism evidence="2">
    <name type="scientific">hydrothermal vent metagenome</name>
    <dbReference type="NCBI Taxonomy" id="652676"/>
    <lineage>
        <taxon>unclassified sequences</taxon>
        <taxon>metagenomes</taxon>
        <taxon>ecological metagenomes</taxon>
    </lineage>
</organism>
<feature type="region of interest" description="Disordered" evidence="1">
    <location>
        <begin position="127"/>
        <end position="277"/>
    </location>
</feature>
<feature type="region of interest" description="Disordered" evidence="1">
    <location>
        <begin position="304"/>
        <end position="518"/>
    </location>
</feature>
<dbReference type="EMBL" id="UOGE01000016">
    <property type="protein sequence ID" value="VAX16823.1"/>
    <property type="molecule type" value="Genomic_DNA"/>
</dbReference>
<feature type="non-terminal residue" evidence="2">
    <location>
        <position position="821"/>
    </location>
</feature>
<sequence>MKVFLNILVLVTFLFTLIPTTAESNQASYQALIKEYKAAVASKDPARIKAAQKKLNASKGAVKYMKKHNPGLHKHFATKVKAPEKARLAKVPKVVKIERVGGGKLPAGAFERGDAVQIRIGKKQEAIIHPDGKVSTSKPVRAPRQGESVGKVPVEYTTRDIPGAPPDSTAGKGSSGGGPVKSRVASSGKSSSPGGSGANLQRSKPRAAQAIGNSGKAGSLSQRTPGAKSPKAPSRGIAKSKSMATGPEPAVTKIGKAPEVKVPVGDPKSAGVAKPSKRLSIQEIMARQNTDTPEKIARRLGIGKNMAESGNPATPPKTRQVKGNPSLANIADPANRAVNKGRFRGEPDLARLGRGEGVRTPPSGRATTPKPETRVNPGNANTRVTGAGRAEPGTKTRISSGNTPTKANPIRPGTRVNQGNANTRVTGGGRVEPGTKTRVSTSNTPTKANPIRPETRVNPGNSETRVTGAGRAEPGTKTRISSGNTPTRVTPSGATSTGPKSNPSLVDGKGRASSSLKPTAGQLVGAAVNVTQMAGNASKGVQREREAAAEAGRDFDPVRAGAEMVRTAAGGDIADASSRIAREERQREFDRAQAEGREPDEWLAADRATSRVANEVLNPVAAGEKMGDRIGREEAQIEIERARAAGEDPSATRATVQSARRVVGEMTGMQAIYDNALYDSDADRQAAETARRLEGKRQDAILEMDNGMFDLAEIERKQRQLETNKCLSPGNNCDQESRDWAEERRGALQAERDALRDRLQGINSRLGPDAGANDPEAIAIRQAVRGIDEPVGGTGEPASGTDEPAGEPDVADGGTSEECLT</sequence>
<evidence type="ECO:0000313" key="2">
    <source>
        <dbReference type="EMBL" id="VAX16823.1"/>
    </source>
</evidence>
<feature type="region of interest" description="Disordered" evidence="1">
    <location>
        <begin position="535"/>
        <end position="555"/>
    </location>
</feature>
<reference evidence="2" key="1">
    <citation type="submission" date="2018-06" db="EMBL/GenBank/DDBJ databases">
        <authorList>
            <person name="Zhirakovskaya E."/>
        </authorList>
    </citation>
    <scope>NUCLEOTIDE SEQUENCE</scope>
</reference>
<dbReference type="AlphaFoldDB" id="A0A3B1BWZ8"/>
<accession>A0A3B1BWZ8</accession>
<feature type="compositionally biased region" description="Basic and acidic residues" evidence="1">
    <location>
        <begin position="541"/>
        <end position="555"/>
    </location>
</feature>